<accession>B4RFD4</accession>
<evidence type="ECO:0000256" key="9">
    <source>
        <dbReference type="ARBA" id="ARBA00022840"/>
    </source>
</evidence>
<keyword evidence="11 12" id="KW-0472">Membrane</keyword>
<keyword evidence="8 14" id="KW-0418">Kinase</keyword>
<evidence type="ECO:0000256" key="4">
    <source>
        <dbReference type="ARBA" id="ARBA00022553"/>
    </source>
</evidence>
<dbReference type="SMART" id="SM00911">
    <property type="entry name" value="HWE_HK"/>
    <property type="match status" value="1"/>
</dbReference>
<proteinExistence type="predicted"/>
<dbReference type="GO" id="GO:0005524">
    <property type="term" value="F:ATP binding"/>
    <property type="evidence" value="ECO:0007669"/>
    <property type="project" value="UniProtKB-KW"/>
</dbReference>
<dbReference type="HOGENOM" id="CLU_000445_114_62_5"/>
<evidence type="ECO:0000256" key="3">
    <source>
        <dbReference type="ARBA" id="ARBA00012438"/>
    </source>
</evidence>
<keyword evidence="4" id="KW-0597">Phosphoprotein</keyword>
<evidence type="ECO:0000256" key="11">
    <source>
        <dbReference type="ARBA" id="ARBA00023136"/>
    </source>
</evidence>
<dbReference type="GO" id="GO:0007165">
    <property type="term" value="P:signal transduction"/>
    <property type="evidence" value="ECO:0007669"/>
    <property type="project" value="UniProtKB-ARBA"/>
</dbReference>
<evidence type="ECO:0000256" key="10">
    <source>
        <dbReference type="ARBA" id="ARBA00022989"/>
    </source>
</evidence>
<evidence type="ECO:0000256" key="2">
    <source>
        <dbReference type="ARBA" id="ARBA00004370"/>
    </source>
</evidence>
<dbReference type="Gene3D" id="3.30.565.10">
    <property type="entry name" value="Histidine kinase-like ATPase, C-terminal domain"/>
    <property type="match status" value="1"/>
</dbReference>
<name>B4RFD4_PHEZH</name>
<dbReference type="GO" id="GO:0004673">
    <property type="term" value="F:protein histidine kinase activity"/>
    <property type="evidence" value="ECO:0007669"/>
    <property type="project" value="UniProtKB-EC"/>
</dbReference>
<dbReference type="EMBL" id="CP000747">
    <property type="protein sequence ID" value="ACG78704.1"/>
    <property type="molecule type" value="Genomic_DNA"/>
</dbReference>
<evidence type="ECO:0000256" key="12">
    <source>
        <dbReference type="SAM" id="Phobius"/>
    </source>
</evidence>
<dbReference type="GO" id="GO:0016020">
    <property type="term" value="C:membrane"/>
    <property type="evidence" value="ECO:0007669"/>
    <property type="project" value="UniProtKB-SubCell"/>
</dbReference>
<keyword evidence="10 12" id="KW-1133">Transmembrane helix</keyword>
<comment type="subcellular location">
    <subcellularLocation>
        <location evidence="2">Membrane</location>
    </subcellularLocation>
</comment>
<dbReference type="Pfam" id="PF03924">
    <property type="entry name" value="CHASE"/>
    <property type="match status" value="1"/>
</dbReference>
<evidence type="ECO:0000256" key="5">
    <source>
        <dbReference type="ARBA" id="ARBA00022679"/>
    </source>
</evidence>
<evidence type="ECO:0000256" key="7">
    <source>
        <dbReference type="ARBA" id="ARBA00022741"/>
    </source>
</evidence>
<dbReference type="InterPro" id="IPR006189">
    <property type="entry name" value="CHASE_dom"/>
</dbReference>
<dbReference type="eggNOG" id="COG3920">
    <property type="taxonomic scope" value="Bacteria"/>
</dbReference>
<dbReference type="PROSITE" id="PS50839">
    <property type="entry name" value="CHASE"/>
    <property type="match status" value="1"/>
</dbReference>
<dbReference type="SMART" id="SM01079">
    <property type="entry name" value="CHASE"/>
    <property type="match status" value="1"/>
</dbReference>
<sequence>MENSRLAAWLGLPRSLPVLVLVIGLIASLAAGLQVQRVAEAKDRERFNNAVAQAHAAVAARLQTYTAALRGGTGLFAARPGGAVTREEFRAYAERLDLPQVYPGIQGLGFSAKLPGLAGPETAAMLARHGVPGLEIHPSHPRPEVHAILFLEPLDRRNRAALGYDMYSNAVRRAAMAAARDTGRGAMSGKVELVQEIDRDKQAGFLIYHPVYRDGGVPETVAQRRAQLIGFVYAPFRADDLLRGIFGDQPNPRVRMFVYDETVAPENLLHASTGRAPDPARFTASRDLEIGGRRWRIVYAAAPGLEEGSTRGLAFVFFVGGMLATGLVAFATWRQVRARLTAEDEIAARREAEHERELLVAELNHRVKNTLATVQSIAAQSLREGRSAAETRETFEARLLALSHTHNLLTRAHWRGADLREIVRQELSPHGEGRVRIDGGPVSLPPAASLAVGMALHELATNAAKYGALSRPEGQVAVAWQVIGRAEARRVRLTWREIGGPPVAEAPRRRGFGTRLITQGLKQQLEGEVEMDFRSSGLVCVLEFPLRAPAEAA</sequence>
<keyword evidence="15" id="KW-1185">Reference proteome</keyword>
<keyword evidence="6 12" id="KW-0812">Transmembrane</keyword>
<protein>
    <recommendedName>
        <fullName evidence="3">histidine kinase</fullName>
        <ecNumber evidence="3">2.7.13.3</ecNumber>
    </recommendedName>
</protein>
<reference evidence="14 15" key="1">
    <citation type="journal article" date="2008" name="BMC Genomics">
        <title>Complete genome of Phenylobacterium zucineum - a novel facultative intracellular bacterium isolated from human erythroleukemia cell line K562.</title>
        <authorList>
            <person name="Luo Y."/>
            <person name="Xu X."/>
            <person name="Ding Z."/>
            <person name="Liu Z."/>
            <person name="Zhang B."/>
            <person name="Yan Z."/>
            <person name="Sun J."/>
            <person name="Hu S."/>
            <person name="Hu X."/>
        </authorList>
    </citation>
    <scope>NUCLEOTIDE SEQUENCE [LARGE SCALE GENOMIC DNA]</scope>
    <source>
        <strain evidence="14 15">HLK1</strain>
    </source>
</reference>
<keyword evidence="5" id="KW-0808">Transferase</keyword>
<evidence type="ECO:0000256" key="6">
    <source>
        <dbReference type="ARBA" id="ARBA00022692"/>
    </source>
</evidence>
<dbReference type="Proteomes" id="UP000001868">
    <property type="component" value="Chromosome"/>
</dbReference>
<dbReference type="Pfam" id="PF07536">
    <property type="entry name" value="HWE_HK"/>
    <property type="match status" value="1"/>
</dbReference>
<keyword evidence="9" id="KW-0067">ATP-binding</keyword>
<dbReference type="InterPro" id="IPR011102">
    <property type="entry name" value="Sig_transdc_His_kinase_HWE"/>
</dbReference>
<evidence type="ECO:0000256" key="1">
    <source>
        <dbReference type="ARBA" id="ARBA00000085"/>
    </source>
</evidence>
<dbReference type="eggNOG" id="COG3614">
    <property type="taxonomic scope" value="Bacteria"/>
</dbReference>
<keyword evidence="7" id="KW-0547">Nucleotide-binding</keyword>
<evidence type="ECO:0000313" key="14">
    <source>
        <dbReference type="EMBL" id="ACG78704.1"/>
    </source>
</evidence>
<dbReference type="InterPro" id="IPR036890">
    <property type="entry name" value="HATPase_C_sf"/>
</dbReference>
<evidence type="ECO:0000256" key="8">
    <source>
        <dbReference type="ARBA" id="ARBA00022777"/>
    </source>
</evidence>
<dbReference type="EC" id="2.7.13.3" evidence="3"/>
<dbReference type="Gene3D" id="3.30.450.350">
    <property type="entry name" value="CHASE domain"/>
    <property type="match status" value="1"/>
</dbReference>
<dbReference type="AlphaFoldDB" id="B4RFD4"/>
<feature type="domain" description="CHASE" evidence="13">
    <location>
        <begin position="148"/>
        <end position="298"/>
    </location>
</feature>
<feature type="transmembrane region" description="Helical" evidence="12">
    <location>
        <begin position="313"/>
        <end position="333"/>
    </location>
</feature>
<organism evidence="14 15">
    <name type="scientific">Phenylobacterium zucineum (strain HLK1)</name>
    <dbReference type="NCBI Taxonomy" id="450851"/>
    <lineage>
        <taxon>Bacteria</taxon>
        <taxon>Pseudomonadati</taxon>
        <taxon>Pseudomonadota</taxon>
        <taxon>Alphaproteobacteria</taxon>
        <taxon>Caulobacterales</taxon>
        <taxon>Caulobacteraceae</taxon>
        <taxon>Phenylobacterium</taxon>
    </lineage>
</organism>
<dbReference type="KEGG" id="pzu:PHZ_c2294"/>
<dbReference type="InterPro" id="IPR042240">
    <property type="entry name" value="CHASE_sf"/>
</dbReference>
<dbReference type="STRING" id="450851.PHZ_c2294"/>
<evidence type="ECO:0000313" key="15">
    <source>
        <dbReference type="Proteomes" id="UP000001868"/>
    </source>
</evidence>
<comment type="catalytic activity">
    <reaction evidence="1">
        <text>ATP + protein L-histidine = ADP + protein N-phospho-L-histidine.</text>
        <dbReference type="EC" id="2.7.13.3"/>
    </reaction>
</comment>
<dbReference type="PANTHER" id="PTHR41523">
    <property type="entry name" value="TWO-COMPONENT SYSTEM SENSOR PROTEIN"/>
    <property type="match status" value="1"/>
</dbReference>
<dbReference type="PANTHER" id="PTHR41523:SF7">
    <property type="entry name" value="HISTIDINE KINASE"/>
    <property type="match status" value="1"/>
</dbReference>
<gene>
    <name evidence="14" type="ordered locus">PHZ_c2294</name>
</gene>
<evidence type="ECO:0000259" key="13">
    <source>
        <dbReference type="PROSITE" id="PS50839"/>
    </source>
</evidence>